<dbReference type="FunFam" id="1.10.12.10:FF:000001">
    <property type="entry name" value="Probable enoyl-CoA hydratase, mitochondrial"/>
    <property type="match status" value="1"/>
</dbReference>
<proteinExistence type="inferred from homology"/>
<evidence type="ECO:0000256" key="2">
    <source>
        <dbReference type="ARBA" id="ARBA00005254"/>
    </source>
</evidence>
<dbReference type="InterPro" id="IPR029045">
    <property type="entry name" value="ClpP/crotonase-like_dom_sf"/>
</dbReference>
<dbReference type="InterPro" id="IPR018376">
    <property type="entry name" value="Enoyl-CoA_hyd/isom_CS"/>
</dbReference>
<reference evidence="8 9" key="1">
    <citation type="journal article" date="2019" name="Front. Microbiol.">
        <title>Thermoanaerosceptrum fracticalcis gen. nov. sp. nov., a Novel Fumarate-Fermenting Microorganism From a Deep Fractured Carbonate Aquifer of the US Great Basin.</title>
        <authorList>
            <person name="Hamilton-Brehm S.D."/>
            <person name="Stewart L.E."/>
            <person name="Zavarin M."/>
            <person name="Caldwell M."/>
            <person name="Lawson P.A."/>
            <person name="Onstott T.C."/>
            <person name="Grzymski J."/>
            <person name="Neveux I."/>
            <person name="Lollar B.S."/>
            <person name="Russell C.E."/>
            <person name="Moser D.P."/>
        </authorList>
    </citation>
    <scope>NUCLEOTIDE SEQUENCE [LARGE SCALE GENOMIC DNA]</scope>
    <source>
        <strain evidence="8 9">DRI-13</strain>
    </source>
</reference>
<dbReference type="Gene3D" id="3.90.226.10">
    <property type="entry name" value="2-enoyl-CoA Hydratase, Chain A, domain 1"/>
    <property type="match status" value="1"/>
</dbReference>
<dbReference type="Pfam" id="PF00378">
    <property type="entry name" value="ECH_1"/>
    <property type="match status" value="1"/>
</dbReference>
<name>A0A7G6E787_THEFR</name>
<evidence type="ECO:0000256" key="5">
    <source>
        <dbReference type="ARBA" id="ARBA00050624"/>
    </source>
</evidence>
<dbReference type="GO" id="GO:0006635">
    <property type="term" value="P:fatty acid beta-oxidation"/>
    <property type="evidence" value="ECO:0007669"/>
    <property type="project" value="TreeGrafter"/>
</dbReference>
<evidence type="ECO:0000256" key="1">
    <source>
        <dbReference type="ARBA" id="ARBA00005086"/>
    </source>
</evidence>
<organism evidence="8 9">
    <name type="scientific">Thermanaerosceptrum fracticalcis</name>
    <dbReference type="NCBI Taxonomy" id="1712410"/>
    <lineage>
        <taxon>Bacteria</taxon>
        <taxon>Bacillati</taxon>
        <taxon>Bacillota</taxon>
        <taxon>Clostridia</taxon>
        <taxon>Eubacteriales</taxon>
        <taxon>Peptococcaceae</taxon>
        <taxon>Thermanaerosceptrum</taxon>
    </lineage>
</organism>
<dbReference type="PANTHER" id="PTHR11941:SF54">
    <property type="entry name" value="ENOYL-COA HYDRATASE, MITOCHONDRIAL"/>
    <property type="match status" value="1"/>
</dbReference>
<dbReference type="KEGG" id="tfr:BR63_17755"/>
<sequence length="260" mass="27783">MGEYKNLLFENQDGIGILTMNRPKALNALNTETLSELSQLLDEIAKDDSIKVVVITGAEKAFVAGADITEMLHMTSAEGRAFGLLGQATFNKIENMPKPVIAAINGFALGGGCELAMACDIRIASEKAKFGQPEVGLGIVPGFAGTQRLPRLVGKGRAKEILFTGEMFDAQEAYRIGLVNKVVPPEELMQAAKTMAQKIMKNAPYAVALCKAAVNLGLDVSLDAGQDYEATLFGVTCSTEDKKEGMSAFVEKRKATFVGK</sequence>
<dbReference type="EC" id="4.2.1.150" evidence="6"/>
<evidence type="ECO:0000313" key="8">
    <source>
        <dbReference type="EMBL" id="QNB47941.1"/>
    </source>
</evidence>
<gene>
    <name evidence="8" type="ORF">BR63_17755</name>
</gene>
<keyword evidence="9" id="KW-1185">Reference proteome</keyword>
<evidence type="ECO:0000256" key="3">
    <source>
        <dbReference type="ARBA" id="ARBA00011881"/>
    </source>
</evidence>
<dbReference type="NCBIfam" id="NF004475">
    <property type="entry name" value="PRK05809.1"/>
    <property type="match status" value="1"/>
</dbReference>
<dbReference type="SUPFAM" id="SSF52096">
    <property type="entry name" value="ClpP/crotonase"/>
    <property type="match status" value="1"/>
</dbReference>
<dbReference type="Gene3D" id="1.10.12.10">
    <property type="entry name" value="Lyase 2-enoyl-coa Hydratase, Chain A, domain 2"/>
    <property type="match status" value="1"/>
</dbReference>
<dbReference type="Proteomes" id="UP000515847">
    <property type="component" value="Chromosome"/>
</dbReference>
<dbReference type="PROSITE" id="PS00166">
    <property type="entry name" value="ENOYL_COA_HYDRATASE"/>
    <property type="match status" value="1"/>
</dbReference>
<dbReference type="OrthoDB" id="9775794at2"/>
<evidence type="ECO:0000256" key="7">
    <source>
        <dbReference type="RuleBase" id="RU003707"/>
    </source>
</evidence>
<dbReference type="PANTHER" id="PTHR11941">
    <property type="entry name" value="ENOYL-COA HYDRATASE-RELATED"/>
    <property type="match status" value="1"/>
</dbReference>
<comment type="subunit">
    <text evidence="3">Homotetramer.</text>
</comment>
<comment type="similarity">
    <text evidence="2 7">Belongs to the enoyl-CoA hydratase/isomerase family.</text>
</comment>
<comment type="catalytic activity">
    <reaction evidence="5">
        <text>a short-chain (3S)-3-hydroxyacyl-CoA = a short-chain (2E)-enoyl-CoA + H2O</text>
        <dbReference type="Rhea" id="RHEA:52664"/>
        <dbReference type="ChEBI" id="CHEBI:15377"/>
        <dbReference type="ChEBI" id="CHEBI:87488"/>
        <dbReference type="ChEBI" id="CHEBI:136760"/>
        <dbReference type="EC" id="4.2.1.150"/>
    </reaction>
</comment>
<dbReference type="AlphaFoldDB" id="A0A7G6E787"/>
<dbReference type="InterPro" id="IPR014748">
    <property type="entry name" value="Enoyl-CoA_hydra_C"/>
</dbReference>
<comment type="pathway">
    <text evidence="1">Lipid metabolism; butanoate metabolism.</text>
</comment>
<dbReference type="GO" id="GO:0018812">
    <property type="term" value="F:3-hydroxyacyl-CoA dehydratase activity"/>
    <property type="evidence" value="ECO:0007669"/>
    <property type="project" value="UniProtKB-EC"/>
</dbReference>
<keyword evidence="4 8" id="KW-0456">Lyase</keyword>
<evidence type="ECO:0000313" key="9">
    <source>
        <dbReference type="Proteomes" id="UP000515847"/>
    </source>
</evidence>
<dbReference type="RefSeq" id="WP_034423552.1">
    <property type="nucleotide sequence ID" value="NZ_CP045798.1"/>
</dbReference>
<evidence type="ECO:0000256" key="4">
    <source>
        <dbReference type="ARBA" id="ARBA00023239"/>
    </source>
</evidence>
<evidence type="ECO:0000256" key="6">
    <source>
        <dbReference type="ARBA" id="ARBA00067035"/>
    </source>
</evidence>
<protein>
    <recommendedName>
        <fullName evidence="6">short-chain-enoyl-CoA hydratase</fullName>
        <ecNumber evidence="6">4.2.1.150</ecNumber>
    </recommendedName>
</protein>
<dbReference type="CDD" id="cd06558">
    <property type="entry name" value="crotonase-like"/>
    <property type="match status" value="1"/>
</dbReference>
<dbReference type="EMBL" id="CP045798">
    <property type="protein sequence ID" value="QNB47941.1"/>
    <property type="molecule type" value="Genomic_DNA"/>
</dbReference>
<accession>A0A7G6E787</accession>
<dbReference type="InterPro" id="IPR001753">
    <property type="entry name" value="Enoyl-CoA_hydra/iso"/>
</dbReference>
<dbReference type="FunFam" id="3.90.226.10:FF:000009">
    <property type="entry name" value="Carnitinyl-CoA dehydratase"/>
    <property type="match status" value="1"/>
</dbReference>